<feature type="region of interest" description="Disordered" evidence="1">
    <location>
        <begin position="40"/>
        <end position="77"/>
    </location>
</feature>
<feature type="domain" description="Rhodanese" evidence="3">
    <location>
        <begin position="168"/>
        <end position="230"/>
    </location>
</feature>
<dbReference type="CDD" id="cd00158">
    <property type="entry name" value="RHOD"/>
    <property type="match status" value="1"/>
</dbReference>
<name>A0A7W8G388_9GAMM</name>
<organism evidence="4 5">
    <name type="scientific">Chiayiivirga flava</name>
    <dbReference type="NCBI Taxonomy" id="659595"/>
    <lineage>
        <taxon>Bacteria</taxon>
        <taxon>Pseudomonadati</taxon>
        <taxon>Pseudomonadota</taxon>
        <taxon>Gammaproteobacteria</taxon>
        <taxon>Lysobacterales</taxon>
        <taxon>Lysobacteraceae</taxon>
        <taxon>Chiayiivirga</taxon>
    </lineage>
</organism>
<evidence type="ECO:0000313" key="5">
    <source>
        <dbReference type="Proteomes" id="UP000521199"/>
    </source>
</evidence>
<feature type="chain" id="PRO_5030663894" evidence="2">
    <location>
        <begin position="37"/>
        <end position="242"/>
    </location>
</feature>
<dbReference type="InterPro" id="IPR001763">
    <property type="entry name" value="Rhodanese-like_dom"/>
</dbReference>
<dbReference type="SUPFAM" id="SSF52821">
    <property type="entry name" value="Rhodanese/Cell cycle control phosphatase"/>
    <property type="match status" value="1"/>
</dbReference>
<protein>
    <submittedName>
        <fullName evidence="4">PQQ-dependent catabolism-associated CXXCW motif protein</fullName>
    </submittedName>
</protein>
<evidence type="ECO:0000259" key="3">
    <source>
        <dbReference type="PROSITE" id="PS50206"/>
    </source>
</evidence>
<accession>A0A7W8G388</accession>
<evidence type="ECO:0000256" key="1">
    <source>
        <dbReference type="SAM" id="MobiDB-lite"/>
    </source>
</evidence>
<dbReference type="AlphaFoldDB" id="A0A7W8G388"/>
<dbReference type="Pfam" id="PF00581">
    <property type="entry name" value="Rhodanese"/>
    <property type="match status" value="1"/>
</dbReference>
<keyword evidence="2" id="KW-0732">Signal</keyword>
<dbReference type="PROSITE" id="PS50206">
    <property type="entry name" value="RHODANESE_3"/>
    <property type="match status" value="1"/>
</dbReference>
<dbReference type="Proteomes" id="UP000521199">
    <property type="component" value="Unassembled WGS sequence"/>
</dbReference>
<keyword evidence="5" id="KW-1185">Reference proteome</keyword>
<dbReference type="EMBL" id="JACHHP010000006">
    <property type="protein sequence ID" value="MBB5209525.1"/>
    <property type="molecule type" value="Genomic_DNA"/>
</dbReference>
<feature type="signal peptide" evidence="2">
    <location>
        <begin position="1"/>
        <end position="36"/>
    </location>
</feature>
<feature type="region of interest" description="Disordered" evidence="1">
    <location>
        <begin position="91"/>
        <end position="113"/>
    </location>
</feature>
<evidence type="ECO:0000313" key="4">
    <source>
        <dbReference type="EMBL" id="MBB5209525.1"/>
    </source>
</evidence>
<dbReference type="Gene3D" id="3.40.250.10">
    <property type="entry name" value="Rhodanese-like domain"/>
    <property type="match status" value="1"/>
</dbReference>
<dbReference type="RefSeq" id="WP_183962055.1">
    <property type="nucleotide sequence ID" value="NZ_JACHHP010000006.1"/>
</dbReference>
<feature type="compositionally biased region" description="Pro residues" evidence="1">
    <location>
        <begin position="45"/>
        <end position="62"/>
    </location>
</feature>
<evidence type="ECO:0000256" key="2">
    <source>
        <dbReference type="SAM" id="SignalP"/>
    </source>
</evidence>
<gene>
    <name evidence="4" type="ORF">HNQ52_003094</name>
</gene>
<reference evidence="4 5" key="1">
    <citation type="submission" date="2020-08" db="EMBL/GenBank/DDBJ databases">
        <title>Genomic Encyclopedia of Type Strains, Phase IV (KMG-IV): sequencing the most valuable type-strain genomes for metagenomic binning, comparative biology and taxonomic classification.</title>
        <authorList>
            <person name="Goeker M."/>
        </authorList>
    </citation>
    <scope>NUCLEOTIDE SEQUENCE [LARGE SCALE GENOMIC DNA]</scope>
    <source>
        <strain evidence="4 5">DSM 24163</strain>
    </source>
</reference>
<proteinExistence type="predicted"/>
<dbReference type="InterPro" id="IPR036873">
    <property type="entry name" value="Rhodanese-like_dom_sf"/>
</dbReference>
<sequence length="242" mass="25600">MPSHRNPCIPRAVVSSPALRTFAALLALAASTAALAQQDFGAPTTQPPQYPQPSAPQSPPPAATGVPGYGNAPPAAGASASALQMLVQQEQQDFGVPPQQTLQPQMHGPTPTSIPGGQVITTDRLIPMLAQGPQHGPLVFHVLGPGDMLPGAQMATPASQAGTFDDQTQREFGQYLQQVTQGNKAKPLVFYCLNTQCWMSYNAALRAINMGFSQVMWYRGGIEAWQQAQQMAAGMQSPNGVR</sequence>
<comment type="caution">
    <text evidence="4">The sequence shown here is derived from an EMBL/GenBank/DDBJ whole genome shotgun (WGS) entry which is preliminary data.</text>
</comment>